<dbReference type="GO" id="GO:0032259">
    <property type="term" value="P:methylation"/>
    <property type="evidence" value="ECO:0007669"/>
    <property type="project" value="UniProtKB-KW"/>
</dbReference>
<dbReference type="GO" id="GO:0008168">
    <property type="term" value="F:methyltransferase activity"/>
    <property type="evidence" value="ECO:0007669"/>
    <property type="project" value="UniProtKB-KW"/>
</dbReference>
<dbReference type="SUPFAM" id="SSF53335">
    <property type="entry name" value="S-adenosyl-L-methionine-dependent methyltransferases"/>
    <property type="match status" value="1"/>
</dbReference>
<keyword evidence="1 4" id="KW-0489">Methyltransferase</keyword>
<accession>A0A1I2K6Y8</accession>
<keyword evidence="5" id="KW-1185">Reference proteome</keyword>
<dbReference type="Pfam" id="PF13649">
    <property type="entry name" value="Methyltransf_25"/>
    <property type="match status" value="1"/>
</dbReference>
<evidence type="ECO:0000256" key="1">
    <source>
        <dbReference type="ARBA" id="ARBA00022603"/>
    </source>
</evidence>
<dbReference type="PANTHER" id="PTHR43861:SF1">
    <property type="entry name" value="TRANS-ACONITATE 2-METHYLTRANSFERASE"/>
    <property type="match status" value="1"/>
</dbReference>
<dbReference type="EMBL" id="FONY01000086">
    <property type="protein sequence ID" value="SFF61960.1"/>
    <property type="molecule type" value="Genomic_DNA"/>
</dbReference>
<sequence>DIINCYDLTAENYAKKFFNELDSKPLDQILLKAFANQNKNKGKLIDLGCGPGQTTKFLFNCGCQNILGTDLSSEMVKVATRLNPNIKFEQTDLLQLKYADNSFGSAIAFYAIVHFDYEQIKQALSEVKRVLSYNGEFLFSFHIGNEIVSLDRFLDKVVNIKFQFFEVDKVTTIIEDLGFEIVDLIKRQPYKDEHQTERAYIWVRKNSH</sequence>
<evidence type="ECO:0000313" key="5">
    <source>
        <dbReference type="Proteomes" id="UP000199513"/>
    </source>
</evidence>
<protein>
    <submittedName>
        <fullName evidence="4">Ubiquinone/menaquinone biosynthesis C-methylase UbiE</fullName>
    </submittedName>
</protein>
<dbReference type="InterPro" id="IPR029063">
    <property type="entry name" value="SAM-dependent_MTases_sf"/>
</dbReference>
<reference evidence="5" key="1">
    <citation type="submission" date="2016-10" db="EMBL/GenBank/DDBJ databases">
        <authorList>
            <person name="Varghese N."/>
            <person name="Submissions S."/>
        </authorList>
    </citation>
    <scope>NUCLEOTIDE SEQUENCE [LARGE SCALE GENOMIC DNA]</scope>
    <source>
        <strain>GEY</strain>
        <strain evidence="5">DSM 9560</strain>
    </source>
</reference>
<keyword evidence="2" id="KW-0808">Transferase</keyword>
<dbReference type="PANTHER" id="PTHR43861">
    <property type="entry name" value="TRANS-ACONITATE 2-METHYLTRANSFERASE-RELATED"/>
    <property type="match status" value="1"/>
</dbReference>
<dbReference type="STRING" id="1003.SAMN04488541_10865"/>
<keyword evidence="4" id="KW-0830">Ubiquinone</keyword>
<feature type="non-terminal residue" evidence="4">
    <location>
        <position position="1"/>
    </location>
</feature>
<dbReference type="Proteomes" id="UP000199513">
    <property type="component" value="Unassembled WGS sequence"/>
</dbReference>
<evidence type="ECO:0000313" key="4">
    <source>
        <dbReference type="EMBL" id="SFF61960.1"/>
    </source>
</evidence>
<name>A0A1I2K6Y8_9BACT</name>
<proteinExistence type="predicted"/>
<dbReference type="Gene3D" id="3.40.50.150">
    <property type="entry name" value="Vaccinia Virus protein VP39"/>
    <property type="match status" value="1"/>
</dbReference>
<feature type="domain" description="Methyltransferase" evidence="3">
    <location>
        <begin position="45"/>
        <end position="135"/>
    </location>
</feature>
<organism evidence="4 5">
    <name type="scientific">Thermoflexibacter ruber</name>
    <dbReference type="NCBI Taxonomy" id="1003"/>
    <lineage>
        <taxon>Bacteria</taxon>
        <taxon>Pseudomonadati</taxon>
        <taxon>Bacteroidota</taxon>
        <taxon>Cytophagia</taxon>
        <taxon>Cytophagales</taxon>
        <taxon>Thermoflexibacteraceae</taxon>
        <taxon>Thermoflexibacter</taxon>
    </lineage>
</organism>
<gene>
    <name evidence="4" type="ORF">SAMN04488541_10865</name>
</gene>
<evidence type="ECO:0000256" key="2">
    <source>
        <dbReference type="ARBA" id="ARBA00022679"/>
    </source>
</evidence>
<dbReference type="RefSeq" id="WP_091549580.1">
    <property type="nucleotide sequence ID" value="NZ_FONY01000086.1"/>
</dbReference>
<evidence type="ECO:0000259" key="3">
    <source>
        <dbReference type="Pfam" id="PF13649"/>
    </source>
</evidence>
<dbReference type="CDD" id="cd02440">
    <property type="entry name" value="AdoMet_MTases"/>
    <property type="match status" value="1"/>
</dbReference>
<dbReference type="AlphaFoldDB" id="A0A1I2K6Y8"/>
<dbReference type="InterPro" id="IPR041698">
    <property type="entry name" value="Methyltransf_25"/>
</dbReference>
<dbReference type="OrthoDB" id="9789123at2"/>